<evidence type="ECO:0000313" key="2">
    <source>
        <dbReference type="Proteomes" id="UP000199657"/>
    </source>
</evidence>
<sequence>MDIDAWLTQFGEPVAASDLKSSAATALVTFVERYADHLATFVEARRDEECELVVLDFQTGRPQKSAQPLKRVERIGVRFTDNEAMPLVYMLRADFPDTEHQQLVLEGSPRAICTDDRPWAEARLTWTPAELVGRILSWFTRAWQGGFMTRASLSIPYFWEAL</sequence>
<dbReference type="OrthoDB" id="5470925at2"/>
<dbReference type="EMBL" id="FOEG01000014">
    <property type="protein sequence ID" value="SEP17900.1"/>
    <property type="molecule type" value="Genomic_DNA"/>
</dbReference>
<dbReference type="RefSeq" id="WP_091646402.1">
    <property type="nucleotide sequence ID" value="NZ_FOEG01000014.1"/>
</dbReference>
<organism evidence="1 2">
    <name type="scientific">Aquisalimonas asiatica</name>
    <dbReference type="NCBI Taxonomy" id="406100"/>
    <lineage>
        <taxon>Bacteria</taxon>
        <taxon>Pseudomonadati</taxon>
        <taxon>Pseudomonadota</taxon>
        <taxon>Gammaproteobacteria</taxon>
        <taxon>Chromatiales</taxon>
        <taxon>Ectothiorhodospiraceae</taxon>
        <taxon>Aquisalimonas</taxon>
    </lineage>
</organism>
<dbReference type="AlphaFoldDB" id="A0A1H8VRJ4"/>
<dbReference type="InterPro" id="IPR032865">
    <property type="entry name" value="Prok-E2_A"/>
</dbReference>
<accession>A0A1H8VRJ4</accession>
<proteinExistence type="predicted"/>
<name>A0A1H8VRJ4_9GAMM</name>
<dbReference type="Proteomes" id="UP000199657">
    <property type="component" value="Unassembled WGS sequence"/>
</dbReference>
<keyword evidence="2" id="KW-1185">Reference proteome</keyword>
<reference evidence="1 2" key="1">
    <citation type="submission" date="2016-10" db="EMBL/GenBank/DDBJ databases">
        <authorList>
            <person name="de Groot N.N."/>
        </authorList>
    </citation>
    <scope>NUCLEOTIDE SEQUENCE [LARGE SCALE GENOMIC DNA]</scope>
    <source>
        <strain evidence="1 2">CGMCC 1.6291</strain>
    </source>
</reference>
<gene>
    <name evidence="1" type="ORF">SAMN04488052_11475</name>
</gene>
<dbReference type="STRING" id="406100.SAMN04488052_11475"/>
<protein>
    <submittedName>
        <fullName evidence="1">E2 family protein A</fullName>
    </submittedName>
</protein>
<evidence type="ECO:0000313" key="1">
    <source>
        <dbReference type="EMBL" id="SEP17900.1"/>
    </source>
</evidence>
<dbReference type="Pfam" id="PF14457">
    <property type="entry name" value="Prok-E2_A"/>
    <property type="match status" value="1"/>
</dbReference>